<feature type="region of interest" description="Disordered" evidence="1">
    <location>
        <begin position="25"/>
        <end position="57"/>
    </location>
</feature>
<keyword evidence="3" id="KW-1185">Reference proteome</keyword>
<feature type="compositionally biased region" description="Basic and acidic residues" evidence="1">
    <location>
        <begin position="37"/>
        <end position="57"/>
    </location>
</feature>
<evidence type="ECO:0000313" key="2">
    <source>
        <dbReference type="EMBL" id="GAU22740.1"/>
    </source>
</evidence>
<organism evidence="2 3">
    <name type="scientific">Trifolium subterraneum</name>
    <name type="common">Subterranean clover</name>
    <dbReference type="NCBI Taxonomy" id="3900"/>
    <lineage>
        <taxon>Eukaryota</taxon>
        <taxon>Viridiplantae</taxon>
        <taxon>Streptophyta</taxon>
        <taxon>Embryophyta</taxon>
        <taxon>Tracheophyta</taxon>
        <taxon>Spermatophyta</taxon>
        <taxon>Magnoliopsida</taxon>
        <taxon>eudicotyledons</taxon>
        <taxon>Gunneridae</taxon>
        <taxon>Pentapetalae</taxon>
        <taxon>rosids</taxon>
        <taxon>fabids</taxon>
        <taxon>Fabales</taxon>
        <taxon>Fabaceae</taxon>
        <taxon>Papilionoideae</taxon>
        <taxon>50 kb inversion clade</taxon>
        <taxon>NPAAA clade</taxon>
        <taxon>Hologalegina</taxon>
        <taxon>IRL clade</taxon>
        <taxon>Trifolieae</taxon>
        <taxon>Trifolium</taxon>
    </lineage>
</organism>
<name>A0A2Z6MHB4_TRISU</name>
<protein>
    <submittedName>
        <fullName evidence="2">Uncharacterized protein</fullName>
    </submittedName>
</protein>
<proteinExistence type="predicted"/>
<dbReference type="EMBL" id="DF973252">
    <property type="protein sequence ID" value="GAU22740.1"/>
    <property type="molecule type" value="Genomic_DNA"/>
</dbReference>
<evidence type="ECO:0000256" key="1">
    <source>
        <dbReference type="SAM" id="MobiDB-lite"/>
    </source>
</evidence>
<accession>A0A2Z6MHB4</accession>
<gene>
    <name evidence="2" type="ORF">TSUD_138640</name>
</gene>
<sequence>MFALKRTGQNQCKFSFSDFWKPETQPILEQHGRQRRTGHEARWQQERGDNHGESRRWKSIDGNKVRRLSKDKSGDANAYNVGKEGFGFMEGVQVGDIVVRIGAQQDKAASKKVQEKELEPITRKMVDSVVANKDKDTVQFVRLEEEEHIETQESRIEQTPI</sequence>
<dbReference type="Proteomes" id="UP000242715">
    <property type="component" value="Unassembled WGS sequence"/>
</dbReference>
<reference evidence="3" key="1">
    <citation type="journal article" date="2017" name="Front. Plant Sci.">
        <title>Climate Clever Clovers: New Paradigm to Reduce the Environmental Footprint of Ruminants by Breeding Low Methanogenic Forages Utilizing Haplotype Variation.</title>
        <authorList>
            <person name="Kaur P."/>
            <person name="Appels R."/>
            <person name="Bayer P.E."/>
            <person name="Keeble-Gagnere G."/>
            <person name="Wang J."/>
            <person name="Hirakawa H."/>
            <person name="Shirasawa K."/>
            <person name="Vercoe P."/>
            <person name="Stefanova K."/>
            <person name="Durmic Z."/>
            <person name="Nichols P."/>
            <person name="Revell C."/>
            <person name="Isobe S.N."/>
            <person name="Edwards D."/>
            <person name="Erskine W."/>
        </authorList>
    </citation>
    <scope>NUCLEOTIDE SEQUENCE [LARGE SCALE GENOMIC DNA]</scope>
    <source>
        <strain evidence="3">cv. Daliak</strain>
    </source>
</reference>
<evidence type="ECO:0000313" key="3">
    <source>
        <dbReference type="Proteomes" id="UP000242715"/>
    </source>
</evidence>
<dbReference type="AlphaFoldDB" id="A0A2Z6MHB4"/>